<name>A0A7W8ZB72_9ACTN</name>
<proteinExistence type="predicted"/>
<evidence type="ECO:0008006" key="3">
    <source>
        <dbReference type="Google" id="ProtNLM"/>
    </source>
</evidence>
<dbReference type="SUPFAM" id="SSF55961">
    <property type="entry name" value="Bet v1-like"/>
    <property type="match status" value="1"/>
</dbReference>
<keyword evidence="2" id="KW-1185">Reference proteome</keyword>
<accession>A0A7W8ZB72</accession>
<dbReference type="EMBL" id="JACHBR010000002">
    <property type="protein sequence ID" value="MBB5630720.1"/>
    <property type="molecule type" value="Genomic_DNA"/>
</dbReference>
<dbReference type="Gene3D" id="3.30.530.20">
    <property type="match status" value="1"/>
</dbReference>
<dbReference type="CDD" id="cd07814">
    <property type="entry name" value="SRPBCC_CalC_Aha1-like"/>
    <property type="match status" value="1"/>
</dbReference>
<gene>
    <name evidence="1" type="ORF">BJ981_006484</name>
</gene>
<comment type="caution">
    <text evidence="1">The sequence shown here is derived from an EMBL/GenBank/DDBJ whole genome shotgun (WGS) entry which is preliminary data.</text>
</comment>
<dbReference type="InterPro" id="IPR023393">
    <property type="entry name" value="START-like_dom_sf"/>
</dbReference>
<reference evidence="1 2" key="1">
    <citation type="submission" date="2020-08" db="EMBL/GenBank/DDBJ databases">
        <title>Sequencing the genomes of 1000 actinobacteria strains.</title>
        <authorList>
            <person name="Klenk H.-P."/>
        </authorList>
    </citation>
    <scope>NUCLEOTIDE SEQUENCE [LARGE SCALE GENOMIC DNA]</scope>
    <source>
        <strain evidence="1 2">DSM 45790</strain>
    </source>
</reference>
<dbReference type="Proteomes" id="UP000588112">
    <property type="component" value="Unassembled WGS sequence"/>
</dbReference>
<protein>
    <recommendedName>
        <fullName evidence="3">SRPBCC domain-containing protein</fullName>
    </recommendedName>
</protein>
<evidence type="ECO:0000313" key="2">
    <source>
        <dbReference type="Proteomes" id="UP000588112"/>
    </source>
</evidence>
<organism evidence="1 2">
    <name type="scientific">Sphaerisporangium krabiense</name>
    <dbReference type="NCBI Taxonomy" id="763782"/>
    <lineage>
        <taxon>Bacteria</taxon>
        <taxon>Bacillati</taxon>
        <taxon>Actinomycetota</taxon>
        <taxon>Actinomycetes</taxon>
        <taxon>Streptosporangiales</taxon>
        <taxon>Streptosporangiaceae</taxon>
        <taxon>Sphaerisporangium</taxon>
    </lineage>
</organism>
<dbReference type="RefSeq" id="WP_184617117.1">
    <property type="nucleotide sequence ID" value="NZ_BOOS01000080.1"/>
</dbReference>
<evidence type="ECO:0000313" key="1">
    <source>
        <dbReference type="EMBL" id="MBB5630720.1"/>
    </source>
</evidence>
<sequence length="244" mass="26576">MSEPTPPPRVEVTVAAPVEEVWAALRDPELLRRWHGWHYEGLDDEIRQIYLADVTEDAGARVLRLGDGDRFSLHGGEGGTVVRLTRGPIGVNPDWDAYYDDVTQGWRVFLWQLRFAVERHGLAPRRTLHLEGSLDVPGSPAEALGLGEAAALPPGSSYKAESAAGGTLSGEVWASGADGLLITVDQFGDGLAVLAPQPRTTYRPDGGTLLLLTAYDMGDAAFAALETRWTSWWDAHRRPEPTRG</sequence>
<dbReference type="AlphaFoldDB" id="A0A7W8ZB72"/>